<dbReference type="GO" id="GO:0003723">
    <property type="term" value="F:RNA binding"/>
    <property type="evidence" value="ECO:0007669"/>
    <property type="project" value="UniProtKB-KW"/>
</dbReference>
<dbReference type="GO" id="GO:0005634">
    <property type="term" value="C:nucleus"/>
    <property type="evidence" value="ECO:0007669"/>
    <property type="project" value="UniProtKB-ARBA"/>
</dbReference>
<dbReference type="GO" id="GO:0016787">
    <property type="term" value="F:hydrolase activity"/>
    <property type="evidence" value="ECO:0007669"/>
    <property type="project" value="UniProtKB-KW"/>
</dbReference>
<keyword evidence="10" id="KW-0695">RNA-directed DNA polymerase</keyword>
<dbReference type="GO" id="GO:0004519">
    <property type="term" value="F:endonuclease activity"/>
    <property type="evidence" value="ECO:0007669"/>
    <property type="project" value="UniProtKB-KW"/>
</dbReference>
<evidence type="ECO:0000256" key="5">
    <source>
        <dbReference type="ARBA" id="ARBA00022759"/>
    </source>
</evidence>
<evidence type="ECO:0000256" key="8">
    <source>
        <dbReference type="ARBA" id="ARBA00022884"/>
    </source>
</evidence>
<evidence type="ECO:0000256" key="3">
    <source>
        <dbReference type="ARBA" id="ARBA00022722"/>
    </source>
</evidence>
<evidence type="ECO:0000256" key="6">
    <source>
        <dbReference type="ARBA" id="ARBA00022801"/>
    </source>
</evidence>
<dbReference type="InterPro" id="IPR036397">
    <property type="entry name" value="RNaseH_sf"/>
</dbReference>
<dbReference type="GO" id="GO:0032196">
    <property type="term" value="P:transposition"/>
    <property type="evidence" value="ECO:0007669"/>
    <property type="project" value="UniProtKB-KW"/>
</dbReference>
<dbReference type="InterPro" id="IPR012337">
    <property type="entry name" value="RNaseH-like_sf"/>
</dbReference>
<feature type="domain" description="Integrase catalytic" evidence="15">
    <location>
        <begin position="1"/>
        <end position="79"/>
    </location>
</feature>
<keyword evidence="11" id="KW-0239">DNA-directed DNA polymerase</keyword>
<name>A0A9Q3CVL5_9BASI</name>
<evidence type="ECO:0000259" key="15">
    <source>
        <dbReference type="PROSITE" id="PS50994"/>
    </source>
</evidence>
<dbReference type="GO" id="GO:0003887">
    <property type="term" value="F:DNA-directed DNA polymerase activity"/>
    <property type="evidence" value="ECO:0007669"/>
    <property type="project" value="UniProtKB-KW"/>
</dbReference>
<keyword evidence="12" id="KW-0233">DNA recombination</keyword>
<evidence type="ECO:0000256" key="10">
    <source>
        <dbReference type="ARBA" id="ARBA00022918"/>
    </source>
</evidence>
<keyword evidence="9" id="KW-0229">DNA integration</keyword>
<evidence type="ECO:0000313" key="17">
    <source>
        <dbReference type="Proteomes" id="UP000765509"/>
    </source>
</evidence>
<gene>
    <name evidence="16" type="ORF">O181_029388</name>
</gene>
<keyword evidence="8" id="KW-0694">RNA-binding</keyword>
<dbReference type="SUPFAM" id="SSF53098">
    <property type="entry name" value="Ribonuclease H-like"/>
    <property type="match status" value="1"/>
</dbReference>
<evidence type="ECO:0000256" key="7">
    <source>
        <dbReference type="ARBA" id="ARBA00022842"/>
    </source>
</evidence>
<dbReference type="PANTHER" id="PTHR42648">
    <property type="entry name" value="TRANSPOSASE, PUTATIVE-RELATED"/>
    <property type="match status" value="1"/>
</dbReference>
<dbReference type="GO" id="GO:0046872">
    <property type="term" value="F:metal ion binding"/>
    <property type="evidence" value="ECO:0007669"/>
    <property type="project" value="UniProtKB-KW"/>
</dbReference>
<keyword evidence="4" id="KW-0479">Metal-binding</keyword>
<dbReference type="InterPro" id="IPR001584">
    <property type="entry name" value="Integrase_cat-core"/>
</dbReference>
<keyword evidence="5" id="KW-0255">Endonuclease</keyword>
<evidence type="ECO:0000256" key="12">
    <source>
        <dbReference type="ARBA" id="ARBA00023172"/>
    </source>
</evidence>
<dbReference type="InterPro" id="IPR039537">
    <property type="entry name" value="Retrotran_Ty1/copia-like"/>
</dbReference>
<dbReference type="GO" id="GO:0006310">
    <property type="term" value="P:DNA recombination"/>
    <property type="evidence" value="ECO:0007669"/>
    <property type="project" value="UniProtKB-KW"/>
</dbReference>
<protein>
    <recommendedName>
        <fullName evidence="15">Integrase catalytic domain-containing protein</fullName>
    </recommendedName>
</protein>
<dbReference type="PROSITE" id="PS50994">
    <property type="entry name" value="INTEGRASE"/>
    <property type="match status" value="1"/>
</dbReference>
<keyword evidence="11" id="KW-0808">Transferase</keyword>
<dbReference type="GO" id="GO:0015074">
    <property type="term" value="P:DNA integration"/>
    <property type="evidence" value="ECO:0007669"/>
    <property type="project" value="UniProtKB-KW"/>
</dbReference>
<comment type="catalytic activity">
    <reaction evidence="13">
        <text>DNA(n) + a 2'-deoxyribonucleoside 5'-triphosphate = DNA(n+1) + diphosphate</text>
        <dbReference type="Rhea" id="RHEA:22508"/>
        <dbReference type="Rhea" id="RHEA-COMP:17339"/>
        <dbReference type="Rhea" id="RHEA-COMP:17340"/>
        <dbReference type="ChEBI" id="CHEBI:33019"/>
        <dbReference type="ChEBI" id="CHEBI:61560"/>
        <dbReference type="ChEBI" id="CHEBI:173112"/>
        <dbReference type="EC" id="2.7.7.49"/>
    </reaction>
</comment>
<keyword evidence="6" id="KW-0378">Hydrolase</keyword>
<evidence type="ECO:0000256" key="4">
    <source>
        <dbReference type="ARBA" id="ARBA00022723"/>
    </source>
</evidence>
<keyword evidence="17" id="KW-1185">Reference proteome</keyword>
<evidence type="ECO:0000313" key="16">
    <source>
        <dbReference type="EMBL" id="MBW0489673.1"/>
    </source>
</evidence>
<proteinExistence type="predicted"/>
<keyword evidence="3" id="KW-0540">Nuclease</keyword>
<organism evidence="16 17">
    <name type="scientific">Austropuccinia psidii MF-1</name>
    <dbReference type="NCBI Taxonomy" id="1389203"/>
    <lineage>
        <taxon>Eukaryota</taxon>
        <taxon>Fungi</taxon>
        <taxon>Dikarya</taxon>
        <taxon>Basidiomycota</taxon>
        <taxon>Pucciniomycotina</taxon>
        <taxon>Pucciniomycetes</taxon>
        <taxon>Pucciniales</taxon>
        <taxon>Sphaerophragmiaceae</taxon>
        <taxon>Austropuccinia</taxon>
    </lineage>
</organism>
<evidence type="ECO:0000256" key="1">
    <source>
        <dbReference type="ARBA" id="ARBA00022578"/>
    </source>
</evidence>
<comment type="catalytic activity">
    <reaction evidence="14">
        <text>DNA(n) + a 2'-deoxyribonucleoside 5'-triphosphate = DNA(n+1) + diphosphate</text>
        <dbReference type="Rhea" id="RHEA:22508"/>
        <dbReference type="Rhea" id="RHEA-COMP:17339"/>
        <dbReference type="Rhea" id="RHEA-COMP:17340"/>
        <dbReference type="ChEBI" id="CHEBI:33019"/>
        <dbReference type="ChEBI" id="CHEBI:61560"/>
        <dbReference type="ChEBI" id="CHEBI:173112"/>
        <dbReference type="EC" id="2.7.7.7"/>
    </reaction>
</comment>
<evidence type="ECO:0000256" key="14">
    <source>
        <dbReference type="ARBA" id="ARBA00049244"/>
    </source>
</evidence>
<reference evidence="16" key="1">
    <citation type="submission" date="2021-03" db="EMBL/GenBank/DDBJ databases">
        <title>Draft genome sequence of rust myrtle Austropuccinia psidii MF-1, a brazilian biotype.</title>
        <authorList>
            <person name="Quecine M.C."/>
            <person name="Pachon D.M.R."/>
            <person name="Bonatelli M.L."/>
            <person name="Correr F.H."/>
            <person name="Franceschini L.M."/>
            <person name="Leite T.F."/>
            <person name="Margarido G.R.A."/>
            <person name="Almeida C.A."/>
            <person name="Ferrarezi J.A."/>
            <person name="Labate C.A."/>
        </authorList>
    </citation>
    <scope>NUCLEOTIDE SEQUENCE</scope>
    <source>
        <strain evidence="16">MF-1</strain>
    </source>
</reference>
<dbReference type="Gene3D" id="3.30.420.10">
    <property type="entry name" value="Ribonuclease H-like superfamily/Ribonuclease H"/>
    <property type="match status" value="1"/>
</dbReference>
<dbReference type="AlphaFoldDB" id="A0A9Q3CVL5"/>
<evidence type="ECO:0000256" key="13">
    <source>
        <dbReference type="ARBA" id="ARBA00048173"/>
    </source>
</evidence>
<keyword evidence="7" id="KW-0460">Magnesium</keyword>
<comment type="caution">
    <text evidence="16">The sequence shown here is derived from an EMBL/GenBank/DDBJ whole genome shotgun (WGS) entry which is preliminary data.</text>
</comment>
<keyword evidence="2" id="KW-0548">Nucleotidyltransferase</keyword>
<evidence type="ECO:0000256" key="2">
    <source>
        <dbReference type="ARBA" id="ARBA00022695"/>
    </source>
</evidence>
<dbReference type="EMBL" id="AVOT02010204">
    <property type="protein sequence ID" value="MBW0489673.1"/>
    <property type="molecule type" value="Genomic_DNA"/>
</dbReference>
<evidence type="ECO:0000256" key="11">
    <source>
        <dbReference type="ARBA" id="ARBA00022932"/>
    </source>
</evidence>
<dbReference type="PANTHER" id="PTHR42648:SF11">
    <property type="entry name" value="TRANSPOSON TY4-P GAG-POL POLYPROTEIN"/>
    <property type="match status" value="1"/>
</dbReference>
<accession>A0A9Q3CVL5</accession>
<dbReference type="OrthoDB" id="2506833at2759"/>
<dbReference type="Proteomes" id="UP000765509">
    <property type="component" value="Unassembled WGS sequence"/>
</dbReference>
<sequence length="300" mass="34140">MKGRGICFEQGPPNSPQTNGVAERFNQSLLSKMCCLIGQSNISTYLWNEAESHALFLLNQLPHRLLKFKSPTDKLDEFNCRIEPKIDLKNILPFGIKVVIKSNTSKKIDIPGKIMRALTFEKYSNVLRVLNIETGQIKITRDYEVSSNQVKAEINQPENFLPPESSSRLILKLPHQDELQQQVLPPQTNDMEAQSSTTSLLSSDLNKNLSNKHYQYVPFYEQPPNHISSTISLNNIIEGRRNLNVPDQLLLTDNVPYNQAICNVSEKLEWKKAMDNEFNSLINNNTGILVPYTKNSEKVI</sequence>
<keyword evidence="1" id="KW-0815">Transposition</keyword>
<dbReference type="GO" id="GO:0003964">
    <property type="term" value="F:RNA-directed DNA polymerase activity"/>
    <property type="evidence" value="ECO:0007669"/>
    <property type="project" value="UniProtKB-KW"/>
</dbReference>
<evidence type="ECO:0000256" key="9">
    <source>
        <dbReference type="ARBA" id="ARBA00022908"/>
    </source>
</evidence>